<dbReference type="EMBL" id="JAFJMO010000009">
    <property type="protein sequence ID" value="KAJ8267603.1"/>
    <property type="molecule type" value="Genomic_DNA"/>
</dbReference>
<dbReference type="GO" id="GO:0005634">
    <property type="term" value="C:nucleus"/>
    <property type="evidence" value="ECO:0007669"/>
    <property type="project" value="UniProtKB-SubCell"/>
</dbReference>
<dbReference type="Proteomes" id="UP001152803">
    <property type="component" value="Unassembled WGS sequence"/>
</dbReference>
<comment type="subcellular location">
    <subcellularLocation>
        <location evidence="1">Nucleus</location>
    </subcellularLocation>
</comment>
<feature type="compositionally biased region" description="Polar residues" evidence="3">
    <location>
        <begin position="469"/>
        <end position="481"/>
    </location>
</feature>
<evidence type="ECO:0000256" key="2">
    <source>
        <dbReference type="ARBA" id="ARBA00023242"/>
    </source>
</evidence>
<dbReference type="GO" id="GO:0043123">
    <property type="term" value="P:positive regulation of canonical NF-kappaB signal transduction"/>
    <property type="evidence" value="ECO:0007669"/>
    <property type="project" value="InterPro"/>
</dbReference>
<keyword evidence="2" id="KW-0539">Nucleus</keyword>
<feature type="transmembrane region" description="Helical" evidence="4">
    <location>
        <begin position="55"/>
        <end position="80"/>
    </location>
</feature>
<keyword evidence="4" id="KW-0472">Membrane</keyword>
<feature type="compositionally biased region" description="Basic and acidic residues" evidence="3">
    <location>
        <begin position="372"/>
        <end position="384"/>
    </location>
</feature>
<dbReference type="GO" id="GO:0043066">
    <property type="term" value="P:negative regulation of apoptotic process"/>
    <property type="evidence" value="ECO:0007669"/>
    <property type="project" value="InterPro"/>
</dbReference>
<evidence type="ECO:0000256" key="3">
    <source>
        <dbReference type="SAM" id="MobiDB-lite"/>
    </source>
</evidence>
<dbReference type="GO" id="GO:0003712">
    <property type="term" value="F:transcription coregulator activity"/>
    <property type="evidence" value="ECO:0007669"/>
    <property type="project" value="TreeGrafter"/>
</dbReference>
<evidence type="ECO:0000313" key="6">
    <source>
        <dbReference type="Proteomes" id="UP001152803"/>
    </source>
</evidence>
<dbReference type="GO" id="GO:0045766">
    <property type="term" value="P:positive regulation of angiogenesis"/>
    <property type="evidence" value="ECO:0007669"/>
    <property type="project" value="InterPro"/>
</dbReference>
<protein>
    <recommendedName>
        <fullName evidence="7">Protein LYRIC</fullName>
    </recommendedName>
</protein>
<feature type="compositionally biased region" description="Basic residues" evidence="3">
    <location>
        <begin position="392"/>
        <end position="401"/>
    </location>
</feature>
<dbReference type="OrthoDB" id="8918651at2759"/>
<comment type="caution">
    <text evidence="5">The sequence shown here is derived from an EMBL/GenBank/DDBJ whole genome shotgun (WGS) entry which is preliminary data.</text>
</comment>
<accession>A0A9Q1DDC2</accession>
<keyword evidence="4" id="KW-0812">Transmembrane</keyword>
<dbReference type="AlphaFoldDB" id="A0A9Q1DDC2"/>
<evidence type="ECO:0000313" key="5">
    <source>
        <dbReference type="EMBL" id="KAJ8267603.1"/>
    </source>
</evidence>
<feature type="region of interest" description="Disordered" evidence="3">
    <location>
        <begin position="307"/>
        <end position="504"/>
    </location>
</feature>
<dbReference type="InterPro" id="IPR052305">
    <property type="entry name" value="TransReg_TumorExp"/>
</dbReference>
<feature type="region of interest" description="Disordered" evidence="3">
    <location>
        <begin position="84"/>
        <end position="230"/>
    </location>
</feature>
<dbReference type="PANTHER" id="PTHR23251:SF0">
    <property type="entry name" value="PROTEIN LYRIC"/>
    <property type="match status" value="1"/>
</dbReference>
<proteinExistence type="predicted"/>
<keyword evidence="4" id="KW-1133">Transmembrane helix</keyword>
<dbReference type="InterPro" id="IPR031402">
    <property type="entry name" value="LYRIC"/>
</dbReference>
<dbReference type="PANTHER" id="PTHR23251">
    <property type="entry name" value="LYSINE-RICH CEACAM1 CO-ISOLATED PROTEIN LYRIC PROTEIN"/>
    <property type="match status" value="1"/>
</dbReference>
<evidence type="ECO:0000256" key="4">
    <source>
        <dbReference type="SAM" id="Phobius"/>
    </source>
</evidence>
<reference evidence="5" key="1">
    <citation type="journal article" date="2023" name="Science">
        <title>Genome structures resolve the early diversification of teleost fishes.</title>
        <authorList>
            <person name="Parey E."/>
            <person name="Louis A."/>
            <person name="Montfort J."/>
            <person name="Bouchez O."/>
            <person name="Roques C."/>
            <person name="Iampietro C."/>
            <person name="Lluch J."/>
            <person name="Castinel A."/>
            <person name="Donnadieu C."/>
            <person name="Desvignes T."/>
            <person name="Floi Bucao C."/>
            <person name="Jouanno E."/>
            <person name="Wen M."/>
            <person name="Mejri S."/>
            <person name="Dirks R."/>
            <person name="Jansen H."/>
            <person name="Henkel C."/>
            <person name="Chen W.J."/>
            <person name="Zahm M."/>
            <person name="Cabau C."/>
            <person name="Klopp C."/>
            <person name="Thompson A.W."/>
            <person name="Robinson-Rechavi M."/>
            <person name="Braasch I."/>
            <person name="Lecointre G."/>
            <person name="Bobe J."/>
            <person name="Postlethwait J.H."/>
            <person name="Berthelot C."/>
            <person name="Roest Crollius H."/>
            <person name="Guiguen Y."/>
        </authorList>
    </citation>
    <scope>NUCLEOTIDE SEQUENCE</scope>
    <source>
        <tissue evidence="5">Blood</tissue>
    </source>
</reference>
<sequence length="504" mass="54469">MVSEAKMEKSWQDVAIQQAELISSRLRELLSSGLGLLRSELGVDLRLKPELYPSWVILLTAVIGLLLVVFSWAAACNGLFSGRKRGARAREESSDSTKDSVTKTVKTEEQKKRNKKKPIEKKTQPNGRILAELQEADQVTEEIPKPSPEIKTEKAKKNKKKLKTEAKQVLSASSTDGKDPEEDGSGSPGGVDPALTAPVEPLPVAISMRKSRGEPSHAKQGKGEAVVSQVSANWSERPAVNGGAWNDTSIKLPAQMSSLDGEKWPNILKEAPPTWLLETPGSWSGLDVRLKKDLNPVSLSVIGLSTTGEEPVSQPAADLPCFSQPVVDDVWSGQNGMQDPSSDWNPPSEEWGNYEGPEPETSTPPQDSTPEAVKESEDEKEKGDASGGAGGKPKKKKKKKKKQDDAGAALQESAEGEKEAAAEVEVLKPPVQETVPAAGDERLSVQESVSQKPSSQVPQRLPEPETPVPTATQNSTAPASQKKSEENWESSKQVPKKKKARRET</sequence>
<dbReference type="GO" id="GO:0006357">
    <property type="term" value="P:regulation of transcription by RNA polymerase II"/>
    <property type="evidence" value="ECO:0007669"/>
    <property type="project" value="TreeGrafter"/>
</dbReference>
<dbReference type="Pfam" id="PF15686">
    <property type="entry name" value="LYRIC"/>
    <property type="match status" value="1"/>
</dbReference>
<feature type="compositionally biased region" description="Basic and acidic residues" evidence="3">
    <location>
        <begin position="142"/>
        <end position="155"/>
    </location>
</feature>
<feature type="compositionally biased region" description="Polar residues" evidence="3">
    <location>
        <begin position="360"/>
        <end position="369"/>
    </location>
</feature>
<name>A0A9Q1DDC2_CONCO</name>
<feature type="compositionally biased region" description="Polar residues" evidence="3">
    <location>
        <begin position="332"/>
        <end position="345"/>
    </location>
</feature>
<gene>
    <name evidence="5" type="ORF">COCON_G00127750</name>
</gene>
<feature type="compositionally biased region" description="Low complexity" evidence="3">
    <location>
        <begin position="445"/>
        <end position="459"/>
    </location>
</feature>
<keyword evidence="6" id="KW-1185">Reference proteome</keyword>
<evidence type="ECO:0000256" key="1">
    <source>
        <dbReference type="ARBA" id="ARBA00004123"/>
    </source>
</evidence>
<evidence type="ECO:0008006" key="7">
    <source>
        <dbReference type="Google" id="ProtNLM"/>
    </source>
</evidence>
<feature type="compositionally biased region" description="Basic and acidic residues" evidence="3">
    <location>
        <begin position="88"/>
        <end position="111"/>
    </location>
</feature>
<organism evidence="5 6">
    <name type="scientific">Conger conger</name>
    <name type="common">Conger eel</name>
    <name type="synonym">Muraena conger</name>
    <dbReference type="NCBI Taxonomy" id="82655"/>
    <lineage>
        <taxon>Eukaryota</taxon>
        <taxon>Metazoa</taxon>
        <taxon>Chordata</taxon>
        <taxon>Craniata</taxon>
        <taxon>Vertebrata</taxon>
        <taxon>Euteleostomi</taxon>
        <taxon>Actinopterygii</taxon>
        <taxon>Neopterygii</taxon>
        <taxon>Teleostei</taxon>
        <taxon>Anguilliformes</taxon>
        <taxon>Congridae</taxon>
        <taxon>Conger</taxon>
    </lineage>
</organism>
<feature type="compositionally biased region" description="Basic residues" evidence="3">
    <location>
        <begin position="494"/>
        <end position="504"/>
    </location>
</feature>